<evidence type="ECO:0000256" key="11">
    <source>
        <dbReference type="ARBA" id="ARBA00023201"/>
    </source>
</evidence>
<dbReference type="PANTHER" id="PTHR42985">
    <property type="entry name" value="SODIUM-COUPLED MONOCARBOXYLATE TRANSPORTER"/>
    <property type="match status" value="1"/>
</dbReference>
<evidence type="ECO:0000256" key="9">
    <source>
        <dbReference type="ARBA" id="ARBA00023136"/>
    </source>
</evidence>
<feature type="transmembrane region" description="Helical" evidence="14">
    <location>
        <begin position="604"/>
        <end position="625"/>
    </location>
</feature>
<dbReference type="Gene3D" id="1.20.1730.10">
    <property type="entry name" value="Sodium/glucose cotransporter"/>
    <property type="match status" value="2"/>
</dbReference>
<keyword evidence="13" id="KW-0863">Zinc-finger</keyword>
<evidence type="ECO:0000256" key="2">
    <source>
        <dbReference type="ARBA" id="ARBA00006434"/>
    </source>
</evidence>
<keyword evidence="17" id="KW-1185">Reference proteome</keyword>
<comment type="caution">
    <text evidence="16">The sequence shown here is derived from an EMBL/GenBank/DDBJ whole genome shotgun (WGS) entry which is preliminary data.</text>
</comment>
<keyword evidence="9 14" id="KW-0472">Membrane</keyword>
<feature type="transmembrane region" description="Helical" evidence="14">
    <location>
        <begin position="92"/>
        <end position="116"/>
    </location>
</feature>
<evidence type="ECO:0000259" key="15">
    <source>
        <dbReference type="PROSITE" id="PS50119"/>
    </source>
</evidence>
<dbReference type="GO" id="GO:0006814">
    <property type="term" value="P:sodium ion transport"/>
    <property type="evidence" value="ECO:0007669"/>
    <property type="project" value="UniProtKB-KW"/>
</dbReference>
<feature type="transmembrane region" description="Helical" evidence="14">
    <location>
        <begin position="331"/>
        <end position="349"/>
    </location>
</feature>
<comment type="similarity">
    <text evidence="2">Belongs to the sodium:solute symporter (SSF) (TC 2.A.21) family.</text>
</comment>
<dbReference type="Proteomes" id="UP000683360">
    <property type="component" value="Unassembled WGS sequence"/>
</dbReference>
<feature type="transmembrane region" description="Helical" evidence="14">
    <location>
        <begin position="280"/>
        <end position="310"/>
    </location>
</feature>
<dbReference type="InterPro" id="IPR001734">
    <property type="entry name" value="Na/solute_symporter"/>
</dbReference>
<gene>
    <name evidence="16" type="ORF">MEDL_14237</name>
</gene>
<keyword evidence="5 14" id="KW-0812">Transmembrane</keyword>
<dbReference type="InterPro" id="IPR038377">
    <property type="entry name" value="Na/Glc_symporter_sf"/>
</dbReference>
<dbReference type="OrthoDB" id="6132759at2759"/>
<evidence type="ECO:0000256" key="6">
    <source>
        <dbReference type="ARBA" id="ARBA00022989"/>
    </source>
</evidence>
<keyword evidence="13" id="KW-0862">Zinc</keyword>
<feature type="transmembrane region" description="Helical" evidence="14">
    <location>
        <begin position="128"/>
        <end position="150"/>
    </location>
</feature>
<feature type="transmembrane region" description="Helical" evidence="14">
    <location>
        <begin position="369"/>
        <end position="394"/>
    </location>
</feature>
<dbReference type="PANTHER" id="PTHR42985:SF40">
    <property type="entry name" value="LD47995P-RELATED"/>
    <property type="match status" value="1"/>
</dbReference>
<dbReference type="GO" id="GO:0098660">
    <property type="term" value="P:inorganic ion transmembrane transport"/>
    <property type="evidence" value="ECO:0007669"/>
    <property type="project" value="UniProtKB-ARBA"/>
</dbReference>
<evidence type="ECO:0000313" key="17">
    <source>
        <dbReference type="Proteomes" id="UP000683360"/>
    </source>
</evidence>
<evidence type="ECO:0000313" key="16">
    <source>
        <dbReference type="EMBL" id="CAG2199599.1"/>
    </source>
</evidence>
<dbReference type="InterPro" id="IPR018212">
    <property type="entry name" value="Na/solute_symporter_CS"/>
</dbReference>
<comment type="subcellular location">
    <subcellularLocation>
        <location evidence="1">Cell membrane</location>
        <topology evidence="1">Multi-pass membrane protein</topology>
    </subcellularLocation>
</comment>
<keyword evidence="10" id="KW-0325">Glycoprotein</keyword>
<evidence type="ECO:0000256" key="4">
    <source>
        <dbReference type="ARBA" id="ARBA00022475"/>
    </source>
</evidence>
<dbReference type="PROSITE" id="PS50283">
    <property type="entry name" value="NA_SOLUT_SYMP_3"/>
    <property type="match status" value="1"/>
</dbReference>
<dbReference type="Pfam" id="PF00474">
    <property type="entry name" value="SSF"/>
    <property type="match status" value="2"/>
</dbReference>
<dbReference type="InterPro" id="IPR000315">
    <property type="entry name" value="Znf_B-box"/>
</dbReference>
<feature type="transmembrane region" description="Helical" evidence="14">
    <location>
        <begin position="187"/>
        <end position="205"/>
    </location>
</feature>
<proteinExistence type="inferred from homology"/>
<keyword evidence="4" id="KW-1003">Cell membrane</keyword>
<protein>
    <submittedName>
        <fullName evidence="16">SLC5A6</fullName>
    </submittedName>
</protein>
<dbReference type="CDD" id="cd11492">
    <property type="entry name" value="SLC5sbd_NIS-SMVT"/>
    <property type="match status" value="1"/>
</dbReference>
<evidence type="ECO:0000256" key="7">
    <source>
        <dbReference type="ARBA" id="ARBA00023053"/>
    </source>
</evidence>
<dbReference type="EMBL" id="CAJPWZ010000722">
    <property type="protein sequence ID" value="CAG2199599.1"/>
    <property type="molecule type" value="Genomic_DNA"/>
</dbReference>
<dbReference type="InterPro" id="IPR051163">
    <property type="entry name" value="Sodium:Solute_Symporter_SSF"/>
</dbReference>
<feature type="domain" description="B box-type" evidence="15">
    <location>
        <begin position="711"/>
        <end position="752"/>
    </location>
</feature>
<dbReference type="PROSITE" id="PS50119">
    <property type="entry name" value="ZF_BBOX"/>
    <property type="match status" value="1"/>
</dbReference>
<feature type="transmembrane region" description="Helical" evidence="14">
    <location>
        <begin position="62"/>
        <end position="80"/>
    </location>
</feature>
<feature type="transmembrane region" description="Helical" evidence="14">
    <location>
        <begin position="504"/>
        <end position="527"/>
    </location>
</feature>
<evidence type="ECO:0000256" key="8">
    <source>
        <dbReference type="ARBA" id="ARBA00023065"/>
    </source>
</evidence>
<evidence type="ECO:0000256" key="12">
    <source>
        <dbReference type="ARBA" id="ARBA00036099"/>
    </source>
</evidence>
<dbReference type="GO" id="GO:0005886">
    <property type="term" value="C:plasma membrane"/>
    <property type="evidence" value="ECO:0007669"/>
    <property type="project" value="UniProtKB-SubCell"/>
</dbReference>
<evidence type="ECO:0000256" key="3">
    <source>
        <dbReference type="ARBA" id="ARBA00022448"/>
    </source>
</evidence>
<dbReference type="GO" id="GO:0015293">
    <property type="term" value="F:symporter activity"/>
    <property type="evidence" value="ECO:0007669"/>
    <property type="project" value="TreeGrafter"/>
</dbReference>
<dbReference type="Gene3D" id="3.30.160.60">
    <property type="entry name" value="Classic Zinc Finger"/>
    <property type="match status" value="1"/>
</dbReference>
<keyword evidence="7" id="KW-0915">Sodium</keyword>
<evidence type="ECO:0000256" key="1">
    <source>
        <dbReference type="ARBA" id="ARBA00004651"/>
    </source>
</evidence>
<dbReference type="SUPFAM" id="SSF57845">
    <property type="entry name" value="B-box zinc-binding domain"/>
    <property type="match status" value="1"/>
</dbReference>
<feature type="transmembrane region" description="Helical" evidence="14">
    <location>
        <begin position="20"/>
        <end position="42"/>
    </location>
</feature>
<dbReference type="PROSITE" id="PS00456">
    <property type="entry name" value="NA_SOLUT_SYMP_1"/>
    <property type="match status" value="1"/>
</dbReference>
<keyword evidence="11" id="KW-0739">Sodium transport</keyword>
<keyword evidence="3" id="KW-0813">Transport</keyword>
<sequence>MWNRTYSYTFERGESTLFHVADYVVFGLTLLVSASIGLFYAIKDRNSNNEKEFLLAGRNLSVFPVTLSLLSSFISAITLLGTPAEVYKYNTMYWLISIEFVMAATASAHIFIPVFYNLGVTSVFEESLMFCHSSYLYSSIFYNLGVTSVFEVSMMFLLFASVSANIFIPVFYNLVVTKRVWKLYMSYLLFVSAHIIIPVFYNLRVSSVFELFYMSIVLYGPSLALSAGKFYMSIVLYGPSLALSAVTGISLWGSVVAVGVVCTFYTTLGGMKAVVWTDSFQMLVMFAGMFTLLIAGCMKVGGIDVVWNVADQNERIKIFIMNVDPRIRHTFWNVVVGGGLFWTAVYGINQAQVQRVLSLPSLRKAKLALWLNLPGMCAVLTLVSLVGLTMYTYFSTCDPVSLGIIQKSDQLIPLFTMDLVGHIAGLPGLVISCVFSGSLSTISSGYNAIAAILLEDFVKPCFPKMTSAAKTVLSKMAIIVCGGVCLLIAYIVSQLGGSILQVSYILFGMLGGPLLGVFTLGVLFPWANKWGALIGHLTSLVITLWIGLGTYLNKVVVTSPSALITEGCRMLNTTTTTMSPISLLSTEAVSQEVKNDFSLYKMSYIWYVGLGMLVHIVVGLIVSFLTGPTKPSEINPGLICPIFDELLPFLPKKIRKKLHFGVRHEDFVKFSPDNPDTKDRGGYDKRDFELKENSVKKEKPIPCIQTVCNGTSNYKCKVHAVQICCFYCKDCEHFICVKCITTAHKGHDIVDEDQYKAEIVKLLEIEKLLEIQKETEKKLSKLTLSKDARENVGTRESSFAEHDTKELQKQYPIVITRQFITDVEDITSISSCGDGSVWIADLVKGVVKRIKMTEHTIQVLSNIKVDVYDMDFIFANFLLVSVESNRLKLIEGKTGKKSDSIFKVAKLLTCAVHVTRNKTIIIGAVKQKASFSVKGRWIAVN</sequence>
<feature type="transmembrane region" description="Helical" evidence="14">
    <location>
        <begin position="211"/>
        <end position="231"/>
    </location>
</feature>
<keyword evidence="6 14" id="KW-1133">Transmembrane helix</keyword>
<dbReference type="GO" id="GO:0008270">
    <property type="term" value="F:zinc ion binding"/>
    <property type="evidence" value="ECO:0007669"/>
    <property type="project" value="UniProtKB-KW"/>
</dbReference>
<evidence type="ECO:0000256" key="14">
    <source>
        <dbReference type="SAM" id="Phobius"/>
    </source>
</evidence>
<dbReference type="GO" id="GO:0015075">
    <property type="term" value="F:monoatomic ion transmembrane transporter activity"/>
    <property type="evidence" value="ECO:0007669"/>
    <property type="project" value="UniProtKB-ARBA"/>
</dbReference>
<name>A0A8S3QXH8_MYTED</name>
<feature type="transmembrane region" description="Helical" evidence="14">
    <location>
        <begin position="472"/>
        <end position="492"/>
    </location>
</feature>
<accession>A0A8S3QXH8</accession>
<evidence type="ECO:0000256" key="5">
    <source>
        <dbReference type="ARBA" id="ARBA00022692"/>
    </source>
</evidence>
<organism evidence="16 17">
    <name type="scientific">Mytilus edulis</name>
    <name type="common">Blue mussel</name>
    <dbReference type="NCBI Taxonomy" id="6550"/>
    <lineage>
        <taxon>Eukaryota</taxon>
        <taxon>Metazoa</taxon>
        <taxon>Spiralia</taxon>
        <taxon>Lophotrochozoa</taxon>
        <taxon>Mollusca</taxon>
        <taxon>Bivalvia</taxon>
        <taxon>Autobranchia</taxon>
        <taxon>Pteriomorphia</taxon>
        <taxon>Mytilida</taxon>
        <taxon>Mytiloidea</taxon>
        <taxon>Mytilidae</taxon>
        <taxon>Mytilinae</taxon>
        <taxon>Mytilus</taxon>
    </lineage>
</organism>
<feature type="transmembrane region" description="Helical" evidence="14">
    <location>
        <begin position="243"/>
        <end position="268"/>
    </location>
</feature>
<dbReference type="AlphaFoldDB" id="A0A8S3QXH8"/>
<evidence type="ECO:0000256" key="10">
    <source>
        <dbReference type="ARBA" id="ARBA00023180"/>
    </source>
</evidence>
<feature type="transmembrane region" description="Helical" evidence="14">
    <location>
        <begin position="533"/>
        <end position="552"/>
    </location>
</feature>
<dbReference type="NCBIfam" id="TIGR00813">
    <property type="entry name" value="sss"/>
    <property type="match status" value="1"/>
</dbReference>
<comment type="catalytic activity">
    <reaction evidence="12">
        <text>iodide(out) + 2 Na(+)(out) = iodide(in) + 2 Na(+)(in)</text>
        <dbReference type="Rhea" id="RHEA:71207"/>
        <dbReference type="ChEBI" id="CHEBI:16382"/>
        <dbReference type="ChEBI" id="CHEBI:29101"/>
    </reaction>
</comment>
<reference evidence="16" key="1">
    <citation type="submission" date="2021-03" db="EMBL/GenBank/DDBJ databases">
        <authorList>
            <person name="Bekaert M."/>
        </authorList>
    </citation>
    <scope>NUCLEOTIDE SEQUENCE</scope>
</reference>
<keyword evidence="13" id="KW-0479">Metal-binding</keyword>
<feature type="transmembrane region" description="Helical" evidence="14">
    <location>
        <begin position="156"/>
        <end position="175"/>
    </location>
</feature>
<evidence type="ECO:0000256" key="13">
    <source>
        <dbReference type="PROSITE-ProRule" id="PRU00024"/>
    </source>
</evidence>
<keyword evidence="8" id="KW-0406">Ion transport</keyword>